<dbReference type="GO" id="GO:0005337">
    <property type="term" value="F:nucleoside transmembrane transporter activity"/>
    <property type="evidence" value="ECO:0007669"/>
    <property type="project" value="InterPro"/>
</dbReference>
<feature type="transmembrane region" description="Helical" evidence="7">
    <location>
        <begin position="353"/>
        <end position="377"/>
    </location>
</feature>
<dbReference type="STRING" id="42156.A0A3P6S6S3"/>
<evidence type="ECO:0000256" key="4">
    <source>
        <dbReference type="ARBA" id="ARBA00022692"/>
    </source>
</evidence>
<dbReference type="PIRSF" id="PIRSF016379">
    <property type="entry name" value="ENT"/>
    <property type="match status" value="1"/>
</dbReference>
<gene>
    <name evidence="8" type="ORF">NLS_LOCUS1459</name>
</gene>
<comment type="similarity">
    <text evidence="2">Belongs to the SLC29A/ENT transporter (TC 2.A.57) family.</text>
</comment>
<dbReference type="InterPro" id="IPR036259">
    <property type="entry name" value="MFS_trans_sf"/>
</dbReference>
<keyword evidence="3" id="KW-0813">Transport</keyword>
<feature type="transmembrane region" description="Helical" evidence="7">
    <location>
        <begin position="418"/>
        <end position="443"/>
    </location>
</feature>
<accession>A0A3P6S6S3</accession>
<feature type="transmembrane region" description="Helical" evidence="7">
    <location>
        <begin position="131"/>
        <end position="149"/>
    </location>
</feature>
<feature type="transmembrane region" description="Helical" evidence="7">
    <location>
        <begin position="94"/>
        <end position="119"/>
    </location>
</feature>
<evidence type="ECO:0000256" key="5">
    <source>
        <dbReference type="ARBA" id="ARBA00022989"/>
    </source>
</evidence>
<evidence type="ECO:0000256" key="1">
    <source>
        <dbReference type="ARBA" id="ARBA00004141"/>
    </source>
</evidence>
<name>A0A3P6S6S3_LITSI</name>
<dbReference type="PANTHER" id="PTHR10332">
    <property type="entry name" value="EQUILIBRATIVE NUCLEOSIDE TRANSPORTER"/>
    <property type="match status" value="1"/>
</dbReference>
<feature type="transmembrane region" description="Helical" evidence="7">
    <location>
        <begin position="455"/>
        <end position="481"/>
    </location>
</feature>
<evidence type="ECO:0008006" key="10">
    <source>
        <dbReference type="Google" id="ProtNLM"/>
    </source>
</evidence>
<sequence>MLKSGTRAVLCNTSVENRRSSLQNVSERSWKFIDMLSNKPPEDKYSAVYFILLLHGIGVLMPWNMFITIAPSYYVDYKFTEVKADGAVHKTDYALHFLAYIGLASQIPSLLLNLINLVVQIKGGLRQRIGMSLFTLAILILITLIFTLINTSHMISAFFFITMATVVLLNAANGVYQGSLYGLTANFPPQYTNSVILGNNICGTFVSIVNIITLFVAKNVWMAAFFYFLMSLLTVFTCLGSIFILQKLEFYKYYMKKAKKHGDKEANDEGQHLERINTVDGMIMDGSEGRVVSKTGLKAKLKLYFQVFKKIWIQCFNVWCVFFVSLTLFPVVMADIKYYSKDGEYDFFISEKLFTPITTYLLFNFFAAAGSFLATFIQWPSPKWVVIPATARFAFIPLLIFCYFRPEYRTWNVWFYNVWIYIILAITMSFTSGYFSSVIMMYVPRIVEPSKSSVAGMIAAFFLIFGITCGILFTFFISWFIDSAGAHKPGNFDTLMS</sequence>
<organism evidence="8 9">
    <name type="scientific">Litomosoides sigmodontis</name>
    <name type="common">Filarial nematode worm</name>
    <dbReference type="NCBI Taxonomy" id="42156"/>
    <lineage>
        <taxon>Eukaryota</taxon>
        <taxon>Metazoa</taxon>
        <taxon>Ecdysozoa</taxon>
        <taxon>Nematoda</taxon>
        <taxon>Chromadorea</taxon>
        <taxon>Rhabditida</taxon>
        <taxon>Spirurina</taxon>
        <taxon>Spiruromorpha</taxon>
        <taxon>Filarioidea</taxon>
        <taxon>Onchocercidae</taxon>
        <taxon>Litomosoides</taxon>
    </lineage>
</organism>
<feature type="transmembrane region" description="Helical" evidence="7">
    <location>
        <begin position="311"/>
        <end position="333"/>
    </location>
</feature>
<keyword evidence="5 7" id="KW-1133">Transmembrane helix</keyword>
<dbReference type="OrthoDB" id="1856718at2759"/>
<dbReference type="Gene3D" id="1.20.1250.20">
    <property type="entry name" value="MFS general substrate transporter like domains"/>
    <property type="match status" value="1"/>
</dbReference>
<keyword evidence="6 7" id="KW-0472">Membrane</keyword>
<dbReference type="Pfam" id="PF01733">
    <property type="entry name" value="Nucleoside_tran"/>
    <property type="match status" value="1"/>
</dbReference>
<protein>
    <recommendedName>
        <fullName evidence="10">Major facilitator superfamily (MFS) profile domain-containing protein</fullName>
    </recommendedName>
</protein>
<dbReference type="GO" id="GO:0005886">
    <property type="term" value="C:plasma membrane"/>
    <property type="evidence" value="ECO:0007669"/>
    <property type="project" value="TreeGrafter"/>
</dbReference>
<evidence type="ECO:0000313" key="9">
    <source>
        <dbReference type="Proteomes" id="UP000277928"/>
    </source>
</evidence>
<proteinExistence type="inferred from homology"/>
<feature type="transmembrane region" description="Helical" evidence="7">
    <location>
        <begin position="223"/>
        <end position="245"/>
    </location>
</feature>
<reference evidence="8 9" key="1">
    <citation type="submission" date="2018-08" db="EMBL/GenBank/DDBJ databases">
        <authorList>
            <person name="Laetsch R D."/>
            <person name="Stevens L."/>
            <person name="Kumar S."/>
            <person name="Blaxter L. M."/>
        </authorList>
    </citation>
    <scope>NUCLEOTIDE SEQUENCE [LARGE SCALE GENOMIC DNA]</scope>
</reference>
<dbReference type="OMA" id="WVYWGIA"/>
<dbReference type="AlphaFoldDB" id="A0A3P6S6S3"/>
<evidence type="ECO:0000313" key="8">
    <source>
        <dbReference type="EMBL" id="VDK71512.1"/>
    </source>
</evidence>
<keyword evidence="4 7" id="KW-0812">Transmembrane</keyword>
<feature type="transmembrane region" description="Helical" evidence="7">
    <location>
        <begin position="47"/>
        <end position="74"/>
    </location>
</feature>
<dbReference type="Proteomes" id="UP000277928">
    <property type="component" value="Unassembled WGS sequence"/>
</dbReference>
<evidence type="ECO:0000256" key="2">
    <source>
        <dbReference type="ARBA" id="ARBA00007965"/>
    </source>
</evidence>
<keyword evidence="9" id="KW-1185">Reference proteome</keyword>
<feature type="transmembrane region" description="Helical" evidence="7">
    <location>
        <begin position="384"/>
        <end position="406"/>
    </location>
</feature>
<feature type="transmembrane region" description="Helical" evidence="7">
    <location>
        <begin position="197"/>
        <end position="217"/>
    </location>
</feature>
<dbReference type="PRINTS" id="PR01130">
    <property type="entry name" value="DERENTRNSPRT"/>
</dbReference>
<dbReference type="EMBL" id="UYRX01000051">
    <property type="protein sequence ID" value="VDK71512.1"/>
    <property type="molecule type" value="Genomic_DNA"/>
</dbReference>
<dbReference type="SUPFAM" id="SSF103473">
    <property type="entry name" value="MFS general substrate transporter"/>
    <property type="match status" value="1"/>
</dbReference>
<evidence type="ECO:0000256" key="7">
    <source>
        <dbReference type="SAM" id="Phobius"/>
    </source>
</evidence>
<comment type="subcellular location">
    <subcellularLocation>
        <location evidence="1">Membrane</location>
        <topology evidence="1">Multi-pass membrane protein</topology>
    </subcellularLocation>
</comment>
<evidence type="ECO:0000256" key="6">
    <source>
        <dbReference type="ARBA" id="ARBA00023136"/>
    </source>
</evidence>
<evidence type="ECO:0000256" key="3">
    <source>
        <dbReference type="ARBA" id="ARBA00022448"/>
    </source>
</evidence>
<dbReference type="PANTHER" id="PTHR10332:SF80">
    <property type="entry name" value="EQUILIBRATIVE NUCLEOSIDE TRANSPORTER 2, ISOFORM A"/>
    <property type="match status" value="1"/>
</dbReference>
<feature type="transmembrane region" description="Helical" evidence="7">
    <location>
        <begin position="155"/>
        <end position="176"/>
    </location>
</feature>
<dbReference type="InterPro" id="IPR002259">
    <property type="entry name" value="Eqnu_transpt"/>
</dbReference>